<feature type="domain" description="Major facilitator superfamily (MFS) profile" evidence="8">
    <location>
        <begin position="33"/>
        <end position="414"/>
    </location>
</feature>
<proteinExistence type="predicted"/>
<keyword evidence="5 7" id="KW-1133">Transmembrane helix</keyword>
<comment type="subcellular location">
    <subcellularLocation>
        <location evidence="1">Cell membrane</location>
        <topology evidence="1">Multi-pass membrane protein</topology>
    </subcellularLocation>
</comment>
<sequence length="418" mass="45737">MKIDRHDRIIGERKSGIHRHRLEAKGTINAKLALYLVGVTCLISGFAQFFYNPILPFVQAELQTTLTWVNLTVTVYTVSMACMQVVFGSVADRRGRRRALLIGLTLFVIASFGAAFAKSIYALLIARALQGMGAASVPVVAAAVIGDLFEGKERTKAMGTYQVIMALAPAIGPLIGGIIGGNYGYFGVFLFLALTAVILLLANAVWLKESKPNITADAARLSVKSFKVFLIRRKSRAIMLIGLTQAFSSTILMVFIPTIFSQYFKATPGIIGASFLLMSLCFIISLKAGHKLEHLWGAEKSFVYGCWLNAVSVVLFAFVIWVSLPFGILLFCFYGATYGISMPPPLTMLTELFKEERATAVSIYNLCRNAGMALAPMIGALLYSSQSTWLLFGTVFVVYGIGISLCRYLLHDNNQPLR</sequence>
<dbReference type="SUPFAM" id="SSF103473">
    <property type="entry name" value="MFS general substrate transporter"/>
    <property type="match status" value="1"/>
</dbReference>
<organism evidence="9 10">
    <name type="scientific">Paenibacillus aestuarii</name>
    <dbReference type="NCBI Taxonomy" id="516965"/>
    <lineage>
        <taxon>Bacteria</taxon>
        <taxon>Bacillati</taxon>
        <taxon>Bacillota</taxon>
        <taxon>Bacilli</taxon>
        <taxon>Bacillales</taxon>
        <taxon>Paenibacillaceae</taxon>
        <taxon>Paenibacillus</taxon>
    </lineage>
</organism>
<feature type="transmembrane region" description="Helical" evidence="7">
    <location>
        <begin position="66"/>
        <end position="87"/>
    </location>
</feature>
<keyword evidence="6 7" id="KW-0472">Membrane</keyword>
<dbReference type="InterPro" id="IPR020846">
    <property type="entry name" value="MFS_dom"/>
</dbReference>
<dbReference type="RefSeq" id="WP_270884829.1">
    <property type="nucleotide sequence ID" value="NZ_JAQFVF010000080.1"/>
</dbReference>
<feature type="transmembrane region" description="Helical" evidence="7">
    <location>
        <begin position="266"/>
        <end position="289"/>
    </location>
</feature>
<evidence type="ECO:0000313" key="10">
    <source>
        <dbReference type="Proteomes" id="UP001596044"/>
    </source>
</evidence>
<evidence type="ECO:0000256" key="5">
    <source>
        <dbReference type="ARBA" id="ARBA00022989"/>
    </source>
</evidence>
<dbReference type="InterPro" id="IPR036259">
    <property type="entry name" value="MFS_trans_sf"/>
</dbReference>
<feature type="transmembrane region" description="Helical" evidence="7">
    <location>
        <begin position="301"/>
        <end position="322"/>
    </location>
</feature>
<feature type="transmembrane region" description="Helical" evidence="7">
    <location>
        <begin position="328"/>
        <end position="349"/>
    </location>
</feature>
<feature type="transmembrane region" description="Helical" evidence="7">
    <location>
        <begin position="128"/>
        <end position="149"/>
    </location>
</feature>
<feature type="transmembrane region" description="Helical" evidence="7">
    <location>
        <begin position="389"/>
        <end position="410"/>
    </location>
</feature>
<keyword evidence="4 7" id="KW-0812">Transmembrane</keyword>
<evidence type="ECO:0000256" key="2">
    <source>
        <dbReference type="ARBA" id="ARBA00022448"/>
    </source>
</evidence>
<evidence type="ECO:0000256" key="1">
    <source>
        <dbReference type="ARBA" id="ARBA00004651"/>
    </source>
</evidence>
<feature type="transmembrane region" description="Helical" evidence="7">
    <location>
        <begin position="361"/>
        <end position="383"/>
    </location>
</feature>
<keyword evidence="10" id="KW-1185">Reference proteome</keyword>
<dbReference type="Gene3D" id="1.20.1720.10">
    <property type="entry name" value="Multidrug resistance protein D"/>
    <property type="match status" value="1"/>
</dbReference>
<feature type="transmembrane region" description="Helical" evidence="7">
    <location>
        <begin position="185"/>
        <end position="206"/>
    </location>
</feature>
<comment type="caution">
    <text evidence="9">The sequence shown here is derived from an EMBL/GenBank/DDBJ whole genome shotgun (WGS) entry which is preliminary data.</text>
</comment>
<dbReference type="EMBL" id="JBHSMJ010000022">
    <property type="protein sequence ID" value="MFC5449836.1"/>
    <property type="molecule type" value="Genomic_DNA"/>
</dbReference>
<dbReference type="InterPro" id="IPR050189">
    <property type="entry name" value="MFS_Efflux_Transporters"/>
</dbReference>
<evidence type="ECO:0000313" key="9">
    <source>
        <dbReference type="EMBL" id="MFC5449836.1"/>
    </source>
</evidence>
<dbReference type="PANTHER" id="PTHR43124:SF3">
    <property type="entry name" value="CHLORAMPHENICOL EFFLUX PUMP RV0191"/>
    <property type="match status" value="1"/>
</dbReference>
<dbReference type="InterPro" id="IPR011701">
    <property type="entry name" value="MFS"/>
</dbReference>
<feature type="transmembrane region" description="Helical" evidence="7">
    <location>
        <begin position="237"/>
        <end position="260"/>
    </location>
</feature>
<feature type="transmembrane region" description="Helical" evidence="7">
    <location>
        <begin position="99"/>
        <end position="122"/>
    </location>
</feature>
<reference evidence="10" key="1">
    <citation type="journal article" date="2019" name="Int. J. Syst. Evol. Microbiol.">
        <title>The Global Catalogue of Microorganisms (GCM) 10K type strain sequencing project: providing services to taxonomists for standard genome sequencing and annotation.</title>
        <authorList>
            <consortium name="The Broad Institute Genomics Platform"/>
            <consortium name="The Broad Institute Genome Sequencing Center for Infectious Disease"/>
            <person name="Wu L."/>
            <person name="Ma J."/>
        </authorList>
    </citation>
    <scope>NUCLEOTIDE SEQUENCE [LARGE SCALE GENOMIC DNA]</scope>
    <source>
        <strain evidence="10">KACC 11904</strain>
    </source>
</reference>
<accession>A0ABW0KBD8</accession>
<feature type="transmembrane region" description="Helical" evidence="7">
    <location>
        <begin position="32"/>
        <end position="51"/>
    </location>
</feature>
<name>A0ABW0KBD8_9BACL</name>
<evidence type="ECO:0000256" key="7">
    <source>
        <dbReference type="SAM" id="Phobius"/>
    </source>
</evidence>
<dbReference type="PANTHER" id="PTHR43124">
    <property type="entry name" value="PURINE EFFLUX PUMP PBUE"/>
    <property type="match status" value="1"/>
</dbReference>
<evidence type="ECO:0000256" key="4">
    <source>
        <dbReference type="ARBA" id="ARBA00022692"/>
    </source>
</evidence>
<dbReference type="PRINTS" id="PR01036">
    <property type="entry name" value="TCRTETB"/>
</dbReference>
<keyword evidence="3" id="KW-1003">Cell membrane</keyword>
<dbReference type="PROSITE" id="PS50850">
    <property type="entry name" value="MFS"/>
    <property type="match status" value="1"/>
</dbReference>
<evidence type="ECO:0000259" key="8">
    <source>
        <dbReference type="PROSITE" id="PS50850"/>
    </source>
</evidence>
<feature type="transmembrane region" description="Helical" evidence="7">
    <location>
        <begin position="161"/>
        <end position="179"/>
    </location>
</feature>
<dbReference type="Proteomes" id="UP001596044">
    <property type="component" value="Unassembled WGS sequence"/>
</dbReference>
<protein>
    <submittedName>
        <fullName evidence="9">MFS transporter</fullName>
    </submittedName>
</protein>
<dbReference type="Pfam" id="PF07690">
    <property type="entry name" value="MFS_1"/>
    <property type="match status" value="2"/>
</dbReference>
<keyword evidence="2" id="KW-0813">Transport</keyword>
<evidence type="ECO:0000256" key="6">
    <source>
        <dbReference type="ARBA" id="ARBA00023136"/>
    </source>
</evidence>
<gene>
    <name evidence="9" type="ORF">ACFPOG_16405</name>
</gene>
<evidence type="ECO:0000256" key="3">
    <source>
        <dbReference type="ARBA" id="ARBA00022475"/>
    </source>
</evidence>